<proteinExistence type="predicted"/>
<comment type="caution">
    <text evidence="2">The sequence shown here is derived from an EMBL/GenBank/DDBJ whole genome shotgun (WGS) entry which is preliminary data.</text>
</comment>
<evidence type="ECO:0000313" key="3">
    <source>
        <dbReference type="Proteomes" id="UP001296873"/>
    </source>
</evidence>
<protein>
    <submittedName>
        <fullName evidence="2">Uncharacterized protein</fullName>
    </submittedName>
</protein>
<name>A0ABS1D8P3_9PROT</name>
<organism evidence="2 3">
    <name type="scientific">Rhodovibrio sodomensis</name>
    <dbReference type="NCBI Taxonomy" id="1088"/>
    <lineage>
        <taxon>Bacteria</taxon>
        <taxon>Pseudomonadati</taxon>
        <taxon>Pseudomonadota</taxon>
        <taxon>Alphaproteobacteria</taxon>
        <taxon>Rhodospirillales</taxon>
        <taxon>Rhodovibrionaceae</taxon>
        <taxon>Rhodovibrio</taxon>
    </lineage>
</organism>
<accession>A0ABS1D8P3</accession>
<feature type="transmembrane region" description="Helical" evidence="1">
    <location>
        <begin position="67"/>
        <end position="85"/>
    </location>
</feature>
<dbReference type="EMBL" id="NRRL01000002">
    <property type="protein sequence ID" value="MBK1666777.1"/>
    <property type="molecule type" value="Genomic_DNA"/>
</dbReference>
<keyword evidence="3" id="KW-1185">Reference proteome</keyword>
<evidence type="ECO:0000313" key="2">
    <source>
        <dbReference type="EMBL" id="MBK1666777.1"/>
    </source>
</evidence>
<sequence length="96" mass="10342">MALALGLATAGLLVAAAASGMALTQPLGQLWFNLDSGSLNLAQATIERAIWPPLWQFGVFPLLQQPGLYVGLGALALALVFLLLARRRRGRDRKFR</sequence>
<dbReference type="Proteomes" id="UP001296873">
    <property type="component" value="Unassembled WGS sequence"/>
</dbReference>
<reference evidence="2 3" key="1">
    <citation type="journal article" date="2020" name="Microorganisms">
        <title>Osmotic Adaptation and Compatible Solute Biosynthesis of Phototrophic Bacteria as Revealed from Genome Analyses.</title>
        <authorList>
            <person name="Imhoff J.F."/>
            <person name="Rahn T."/>
            <person name="Kunzel S."/>
            <person name="Keller A."/>
            <person name="Neulinger S.C."/>
        </authorList>
    </citation>
    <scope>NUCLEOTIDE SEQUENCE [LARGE SCALE GENOMIC DNA]</scope>
    <source>
        <strain evidence="2 3">DSM 9895</strain>
    </source>
</reference>
<keyword evidence="1" id="KW-0812">Transmembrane</keyword>
<keyword evidence="1" id="KW-0472">Membrane</keyword>
<gene>
    <name evidence="2" type="ORF">CKO28_01805</name>
</gene>
<evidence type="ECO:0000256" key="1">
    <source>
        <dbReference type="SAM" id="Phobius"/>
    </source>
</evidence>
<keyword evidence="1" id="KW-1133">Transmembrane helix</keyword>